<evidence type="ECO:0000256" key="7">
    <source>
        <dbReference type="SAM" id="Phobius"/>
    </source>
</evidence>
<evidence type="ECO:0000256" key="6">
    <source>
        <dbReference type="ARBA" id="ARBA00023136"/>
    </source>
</evidence>
<reference evidence="8 9" key="1">
    <citation type="journal article" date="2016" name="Antonie Van Leeuwenhoek">
        <title>Nocardia donostiensis sp. nov., isolated from human respiratory specimens.</title>
        <authorList>
            <person name="Ercibengoa M."/>
            <person name="Bell M."/>
            <person name="Marimon J.M."/>
            <person name="Humrighouse B."/>
            <person name="Klenk H.P."/>
            <person name="Potter G."/>
            <person name="Perez-Trallero E."/>
        </authorList>
    </citation>
    <scope>NUCLEOTIDE SEQUENCE [LARGE SCALE GENOMIC DNA]</scope>
    <source>
        <strain evidence="8 9">X1655</strain>
    </source>
</reference>
<comment type="subcellular location">
    <subcellularLocation>
        <location evidence="1">Cell membrane</location>
        <topology evidence="1">Multi-pass membrane protein</topology>
    </subcellularLocation>
</comment>
<evidence type="ECO:0000256" key="5">
    <source>
        <dbReference type="ARBA" id="ARBA00022989"/>
    </source>
</evidence>
<keyword evidence="3" id="KW-1003">Cell membrane</keyword>
<evidence type="ECO:0000256" key="2">
    <source>
        <dbReference type="ARBA" id="ARBA00006679"/>
    </source>
</evidence>
<dbReference type="GO" id="GO:0005886">
    <property type="term" value="C:plasma membrane"/>
    <property type="evidence" value="ECO:0007669"/>
    <property type="project" value="UniProtKB-SubCell"/>
</dbReference>
<name>A0A1W0B1Z9_9NOCA</name>
<protein>
    <submittedName>
        <fullName evidence="8">DoxX family protein</fullName>
    </submittedName>
</protein>
<evidence type="ECO:0000256" key="4">
    <source>
        <dbReference type="ARBA" id="ARBA00022692"/>
    </source>
</evidence>
<evidence type="ECO:0000256" key="1">
    <source>
        <dbReference type="ARBA" id="ARBA00004651"/>
    </source>
</evidence>
<keyword evidence="4 7" id="KW-0812">Transmembrane</keyword>
<dbReference type="RefSeq" id="WP_077118940.1">
    <property type="nucleotide sequence ID" value="NZ_LOKT01000002.1"/>
</dbReference>
<proteinExistence type="inferred from homology"/>
<dbReference type="OrthoDB" id="346004at2"/>
<evidence type="ECO:0000313" key="8">
    <source>
        <dbReference type="EMBL" id="ONM47231.1"/>
    </source>
</evidence>
<feature type="transmembrane region" description="Helical" evidence="7">
    <location>
        <begin position="124"/>
        <end position="142"/>
    </location>
</feature>
<feature type="transmembrane region" description="Helical" evidence="7">
    <location>
        <begin position="69"/>
        <end position="88"/>
    </location>
</feature>
<dbReference type="EMBL" id="MUMY01000016">
    <property type="protein sequence ID" value="ONM47231.1"/>
    <property type="molecule type" value="Genomic_DNA"/>
</dbReference>
<evidence type="ECO:0000313" key="9">
    <source>
        <dbReference type="Proteomes" id="UP000188836"/>
    </source>
</evidence>
<evidence type="ECO:0000256" key="3">
    <source>
        <dbReference type="ARBA" id="ARBA00022475"/>
    </source>
</evidence>
<dbReference type="Proteomes" id="UP000188836">
    <property type="component" value="Unassembled WGS sequence"/>
</dbReference>
<keyword evidence="5 7" id="KW-1133">Transmembrane helix</keyword>
<dbReference type="STRING" id="1538463.B0T36_02250"/>
<keyword evidence="6 7" id="KW-0472">Membrane</keyword>
<dbReference type="PANTHER" id="PTHR33452:SF1">
    <property type="entry name" value="INNER MEMBRANE PROTEIN YPHA-RELATED"/>
    <property type="match status" value="1"/>
</dbReference>
<comment type="caution">
    <text evidence="8">The sequence shown here is derived from an EMBL/GenBank/DDBJ whole genome shotgun (WGS) entry which is preliminary data.</text>
</comment>
<dbReference type="PANTHER" id="PTHR33452">
    <property type="entry name" value="OXIDOREDUCTASE CATD-RELATED"/>
    <property type="match status" value="1"/>
</dbReference>
<keyword evidence="9" id="KW-1185">Reference proteome</keyword>
<comment type="similarity">
    <text evidence="2">Belongs to the DoxX family.</text>
</comment>
<accession>A0A1W0B1Z9</accession>
<dbReference type="InterPro" id="IPR032808">
    <property type="entry name" value="DoxX"/>
</dbReference>
<gene>
    <name evidence="8" type="ORF">B0T46_18285</name>
</gene>
<sequence>MSTTTLAQASKNAAAYDTVSADIGLLALRVVFGGLLAAHGAQKLFGWFGGPGWEANNAMFDSMGYNPGVLFGTLAGLSELAGGLLLALGLLSPLAAAIVLGTMLNVIVQMWSGGLLTGQGYEMGLLWAAVAVTIAFTGPGKFSLDHNRPWARHGFLWAAAAIVLAVVTGVLTVILKGAL</sequence>
<dbReference type="Pfam" id="PF07681">
    <property type="entry name" value="DoxX"/>
    <property type="match status" value="1"/>
</dbReference>
<dbReference type="InterPro" id="IPR051907">
    <property type="entry name" value="DoxX-like_oxidoreductase"/>
</dbReference>
<organism evidence="8 9">
    <name type="scientific">Nocardia donostiensis</name>
    <dbReference type="NCBI Taxonomy" id="1538463"/>
    <lineage>
        <taxon>Bacteria</taxon>
        <taxon>Bacillati</taxon>
        <taxon>Actinomycetota</taxon>
        <taxon>Actinomycetes</taxon>
        <taxon>Mycobacteriales</taxon>
        <taxon>Nocardiaceae</taxon>
        <taxon>Nocardia</taxon>
    </lineage>
</organism>
<dbReference type="AlphaFoldDB" id="A0A1W0B1Z9"/>
<feature type="transmembrane region" description="Helical" evidence="7">
    <location>
        <begin position="94"/>
        <end position="112"/>
    </location>
</feature>
<feature type="transmembrane region" description="Helical" evidence="7">
    <location>
        <begin position="154"/>
        <end position="175"/>
    </location>
</feature>